<dbReference type="InterPro" id="IPR015889">
    <property type="entry name" value="Intradiol_dOase_core"/>
</dbReference>
<proteinExistence type="inferred from homology"/>
<dbReference type="Proteomes" id="UP001553031">
    <property type="component" value="Unassembled WGS sequence"/>
</dbReference>
<evidence type="ECO:0000256" key="1">
    <source>
        <dbReference type="ARBA" id="ARBA00007825"/>
    </source>
</evidence>
<keyword evidence="2" id="KW-0223">Dioxygenase</keyword>
<comment type="similarity">
    <text evidence="1">Belongs to the intradiol ring-cleavage dioxygenase family.</text>
</comment>
<dbReference type="InterPro" id="IPR024756">
    <property type="entry name" value="PCDO_beta_N"/>
</dbReference>
<name>A0ABV3KC51_9MICC</name>
<dbReference type="PANTHER" id="PTHR33711">
    <property type="entry name" value="DIOXYGENASE, PUTATIVE (AFU_ORTHOLOGUE AFUA_2G02910)-RELATED"/>
    <property type="match status" value="1"/>
</dbReference>
<evidence type="ECO:0000256" key="3">
    <source>
        <dbReference type="ARBA" id="ARBA00023002"/>
    </source>
</evidence>
<dbReference type="PROSITE" id="PS00083">
    <property type="entry name" value="INTRADIOL_DIOXYGENAS"/>
    <property type="match status" value="1"/>
</dbReference>
<feature type="domain" description="Intradiol ring-cleavage dioxygenases" evidence="4">
    <location>
        <begin position="109"/>
        <end position="137"/>
    </location>
</feature>
<accession>A0ABV3KC51</accession>
<comment type="caution">
    <text evidence="5">The sequence shown here is derived from an EMBL/GenBank/DDBJ whole genome shotgun (WGS) entry which is preliminary data.</text>
</comment>
<reference evidence="5 6" key="1">
    <citation type="submission" date="2024-06" db="EMBL/GenBank/DDBJ databases">
        <title>The Natural Products Discovery Center: Release of the First 8490 Sequenced Strains for Exploring Actinobacteria Biosynthetic Diversity.</title>
        <authorList>
            <person name="Kalkreuter E."/>
            <person name="Kautsar S.A."/>
            <person name="Yang D."/>
            <person name="Bader C.D."/>
            <person name="Teijaro C.N."/>
            <person name="Fluegel L."/>
            <person name="Davis C.M."/>
            <person name="Simpson J.R."/>
            <person name="Lauterbach L."/>
            <person name="Steele A.D."/>
            <person name="Gui C."/>
            <person name="Meng S."/>
            <person name="Li G."/>
            <person name="Viehrig K."/>
            <person name="Ye F."/>
            <person name="Su P."/>
            <person name="Kiefer A.F."/>
            <person name="Nichols A."/>
            <person name="Cepeda A.J."/>
            <person name="Yan W."/>
            <person name="Fan B."/>
            <person name="Jiang Y."/>
            <person name="Adhikari A."/>
            <person name="Zheng C.-J."/>
            <person name="Schuster L."/>
            <person name="Cowan T.M."/>
            <person name="Smanski M.J."/>
            <person name="Chevrette M.G."/>
            <person name="De Carvalho L.P.S."/>
            <person name="Shen B."/>
        </authorList>
    </citation>
    <scope>NUCLEOTIDE SEQUENCE [LARGE SCALE GENOMIC DNA]</scope>
    <source>
        <strain evidence="5 6">NPDC079179</strain>
    </source>
</reference>
<dbReference type="GO" id="GO:0018578">
    <property type="term" value="F:protocatechuate 3,4-dioxygenase activity"/>
    <property type="evidence" value="ECO:0007669"/>
    <property type="project" value="UniProtKB-EC"/>
</dbReference>
<dbReference type="EMBL" id="JBFBLL010000004">
    <property type="protein sequence ID" value="MEV8157986.1"/>
    <property type="molecule type" value="Genomic_DNA"/>
</dbReference>
<dbReference type="SUPFAM" id="SSF49482">
    <property type="entry name" value="Aromatic compound dioxygenase"/>
    <property type="match status" value="1"/>
</dbReference>
<dbReference type="PANTHER" id="PTHR33711:SF10">
    <property type="entry name" value="INTRADIOL RING-CLEAVAGE DIOXYGENASES DOMAIN-CONTAINING PROTEIN"/>
    <property type="match status" value="1"/>
</dbReference>
<dbReference type="NCBIfam" id="TIGR02422">
    <property type="entry name" value="protocat_beta"/>
    <property type="match status" value="1"/>
</dbReference>
<dbReference type="Pfam" id="PF12391">
    <property type="entry name" value="PCDO_beta_N"/>
    <property type="match status" value="1"/>
</dbReference>
<organism evidence="5 6">
    <name type="scientific">Kocuria salsicia</name>
    <dbReference type="NCBI Taxonomy" id="664639"/>
    <lineage>
        <taxon>Bacteria</taxon>
        <taxon>Bacillati</taxon>
        <taxon>Actinomycetota</taxon>
        <taxon>Actinomycetes</taxon>
        <taxon>Micrococcales</taxon>
        <taxon>Micrococcaceae</taxon>
        <taxon>Kocuria</taxon>
    </lineage>
</organism>
<dbReference type="RefSeq" id="WP_186366671.1">
    <property type="nucleotide sequence ID" value="NZ_JBFBLL010000004.1"/>
</dbReference>
<dbReference type="InterPro" id="IPR050770">
    <property type="entry name" value="Intradiol_RC_Dioxygenase"/>
</dbReference>
<keyword evidence="6" id="KW-1185">Reference proteome</keyword>
<dbReference type="InterPro" id="IPR012785">
    <property type="entry name" value="Protocat_dOase_b"/>
</dbReference>
<protein>
    <submittedName>
        <fullName evidence="5">Protocatechuate 3,4-dioxygenase subunit beta</fullName>
        <ecNumber evidence="5">1.13.11.3</ecNumber>
    </submittedName>
</protein>
<dbReference type="Pfam" id="PF00775">
    <property type="entry name" value="Dioxygenase_C"/>
    <property type="match status" value="1"/>
</dbReference>
<evidence type="ECO:0000259" key="4">
    <source>
        <dbReference type="PROSITE" id="PS00083"/>
    </source>
</evidence>
<sequence length="270" mass="30650">MTVENDDTFEPLYAKGADDAKDTQAQLIDEMARISTQHEASGTVENQPRLDYAPYRSSILRHPTKDPRHTDPETIELHAPAFGQRDVHSLESDLTIQDGGEPIGERIRISGRIVDGSGRPVRNQLVEIWQANAAGRYIHKRDQHPAPIDPNFTGVGRCLTGDDGSYSFVTIKPGPYPWKNHLNAWRPAHVHFSLFGTDFTQRMITQMYFPGDPLFALDPIYQSIVDPKARDRLVATYDHDLSEHEWLLGYRWDIVLSGSNRTWTEDDSND</sequence>
<dbReference type="Gene3D" id="2.60.130.10">
    <property type="entry name" value="Aromatic compound dioxygenase"/>
    <property type="match status" value="1"/>
</dbReference>
<evidence type="ECO:0000313" key="6">
    <source>
        <dbReference type="Proteomes" id="UP001553031"/>
    </source>
</evidence>
<evidence type="ECO:0000256" key="2">
    <source>
        <dbReference type="ARBA" id="ARBA00022964"/>
    </source>
</evidence>
<gene>
    <name evidence="5" type="primary">pcaH</name>
    <name evidence="5" type="ORF">AB0O96_07255</name>
</gene>
<evidence type="ECO:0000313" key="5">
    <source>
        <dbReference type="EMBL" id="MEV8157986.1"/>
    </source>
</evidence>
<dbReference type="InterPro" id="IPR000627">
    <property type="entry name" value="Intradiol_dOase_C"/>
</dbReference>
<keyword evidence="3 5" id="KW-0560">Oxidoreductase</keyword>
<dbReference type="EC" id="1.13.11.3" evidence="5"/>